<keyword evidence="1" id="KW-0966">Cell projection</keyword>
<dbReference type="Pfam" id="PF06289">
    <property type="entry name" value="FlbD"/>
    <property type="match status" value="1"/>
</dbReference>
<dbReference type="AlphaFoldDB" id="A0A8J3B6R5"/>
<dbReference type="InterPro" id="IPR009384">
    <property type="entry name" value="SwrD-like"/>
</dbReference>
<keyword evidence="1" id="KW-0282">Flagellum</keyword>
<sequence>MILLTRLNGSQFSLNAFLIETVEETPDTVITLVNGKRYIVRESMAEVVERVRAFLKEVRVGKVL</sequence>
<dbReference type="PANTHER" id="PTHR39185">
    <property type="entry name" value="SWARMING MOTILITY PROTEIN SWRD"/>
    <property type="match status" value="1"/>
</dbReference>
<dbReference type="EMBL" id="BMOF01000014">
    <property type="protein sequence ID" value="GGJ97886.1"/>
    <property type="molecule type" value="Genomic_DNA"/>
</dbReference>
<organism evidence="1 2">
    <name type="scientific">Calditerricola satsumensis</name>
    <dbReference type="NCBI Taxonomy" id="373054"/>
    <lineage>
        <taxon>Bacteria</taxon>
        <taxon>Bacillati</taxon>
        <taxon>Bacillota</taxon>
        <taxon>Bacilli</taxon>
        <taxon>Bacillales</taxon>
        <taxon>Bacillaceae</taxon>
        <taxon>Calditerricola</taxon>
    </lineage>
</organism>
<name>A0A8J3B6R5_9BACI</name>
<dbReference type="Proteomes" id="UP000637720">
    <property type="component" value="Unassembled WGS sequence"/>
</dbReference>
<dbReference type="RefSeq" id="WP_054672205.1">
    <property type="nucleotide sequence ID" value="NZ_BMOF01000014.1"/>
</dbReference>
<dbReference type="PANTHER" id="PTHR39185:SF1">
    <property type="entry name" value="SWARMING MOTILITY PROTEIN SWRD"/>
    <property type="match status" value="1"/>
</dbReference>
<evidence type="ECO:0000313" key="2">
    <source>
        <dbReference type="Proteomes" id="UP000637720"/>
    </source>
</evidence>
<evidence type="ECO:0000313" key="1">
    <source>
        <dbReference type="EMBL" id="GGJ97886.1"/>
    </source>
</evidence>
<reference evidence="1" key="2">
    <citation type="submission" date="2020-09" db="EMBL/GenBank/DDBJ databases">
        <authorList>
            <person name="Sun Q."/>
            <person name="Ohkuma M."/>
        </authorList>
    </citation>
    <scope>NUCLEOTIDE SEQUENCE</scope>
    <source>
        <strain evidence="1">JCM 14719</strain>
    </source>
</reference>
<proteinExistence type="predicted"/>
<keyword evidence="2" id="KW-1185">Reference proteome</keyword>
<keyword evidence="1" id="KW-0969">Cilium</keyword>
<gene>
    <name evidence="1" type="ORF">GCM10007043_09750</name>
</gene>
<accession>A0A8J3B6R5</accession>
<comment type="caution">
    <text evidence="1">The sequence shown here is derived from an EMBL/GenBank/DDBJ whole genome shotgun (WGS) entry which is preliminary data.</text>
</comment>
<reference evidence="1" key="1">
    <citation type="journal article" date="2014" name="Int. J. Syst. Evol. Microbiol.">
        <title>Complete genome sequence of Corynebacterium casei LMG S-19264T (=DSM 44701T), isolated from a smear-ripened cheese.</title>
        <authorList>
            <consortium name="US DOE Joint Genome Institute (JGI-PGF)"/>
            <person name="Walter F."/>
            <person name="Albersmeier A."/>
            <person name="Kalinowski J."/>
            <person name="Ruckert C."/>
        </authorList>
    </citation>
    <scope>NUCLEOTIDE SEQUENCE</scope>
    <source>
        <strain evidence="1">JCM 14719</strain>
    </source>
</reference>
<protein>
    <submittedName>
        <fullName evidence="1">Flagellar FlbD family protein</fullName>
    </submittedName>
</protein>